<comment type="caution">
    <text evidence="2">The sequence shown here is derived from an EMBL/GenBank/DDBJ whole genome shotgun (WGS) entry which is preliminary data.</text>
</comment>
<dbReference type="Proteomes" id="UP001195483">
    <property type="component" value="Unassembled WGS sequence"/>
</dbReference>
<organism evidence="2 3">
    <name type="scientific">Potamilus streckersoni</name>
    <dbReference type="NCBI Taxonomy" id="2493646"/>
    <lineage>
        <taxon>Eukaryota</taxon>
        <taxon>Metazoa</taxon>
        <taxon>Spiralia</taxon>
        <taxon>Lophotrochozoa</taxon>
        <taxon>Mollusca</taxon>
        <taxon>Bivalvia</taxon>
        <taxon>Autobranchia</taxon>
        <taxon>Heteroconchia</taxon>
        <taxon>Palaeoheterodonta</taxon>
        <taxon>Unionida</taxon>
        <taxon>Unionoidea</taxon>
        <taxon>Unionidae</taxon>
        <taxon>Ambleminae</taxon>
        <taxon>Lampsilini</taxon>
        <taxon>Potamilus</taxon>
    </lineage>
</organism>
<proteinExistence type="predicted"/>
<dbReference type="EMBL" id="JAEAOA010000186">
    <property type="protein sequence ID" value="KAK3604159.1"/>
    <property type="molecule type" value="Genomic_DNA"/>
</dbReference>
<reference evidence="2" key="3">
    <citation type="submission" date="2023-05" db="EMBL/GenBank/DDBJ databases">
        <authorList>
            <person name="Smith C.H."/>
        </authorList>
    </citation>
    <scope>NUCLEOTIDE SEQUENCE</scope>
    <source>
        <strain evidence="2">CHS0354</strain>
        <tissue evidence="2">Mantle</tissue>
    </source>
</reference>
<evidence type="ECO:0000256" key="1">
    <source>
        <dbReference type="SAM" id="MobiDB-lite"/>
    </source>
</evidence>
<sequence>MLREILSVTTKIAAFMTYHLELHKYRRDSMTDEEIVQFIIRIDQIGIEWDNCLNRYLSYCKVIDADKDKKEVDNSLHVLFIIPENTPIDCILPGQLLDVISTVFELTCGLLGYKDKIAAPEIIGMEGGHSLYVNLKLPTPETAEVAGSFLHFLNTENIASEQMTLHGLETLRLKIGSSVTSAAMKTRAKKLILLLKKLPAGAYFSVQNKISSDDIMVISRLCRSIEEMKQTTEEGQPAKINTSETANTGTSSHIGASTQSGSSQNSDGQPQQTIKTFLKPTPTAIEN</sequence>
<dbReference type="AlphaFoldDB" id="A0AAE0T6B8"/>
<name>A0AAE0T6B8_9BIVA</name>
<gene>
    <name evidence="2" type="ORF">CHS0354_001966</name>
</gene>
<evidence type="ECO:0000313" key="3">
    <source>
        <dbReference type="Proteomes" id="UP001195483"/>
    </source>
</evidence>
<keyword evidence="3" id="KW-1185">Reference proteome</keyword>
<feature type="compositionally biased region" description="Polar residues" evidence="1">
    <location>
        <begin position="239"/>
        <end position="275"/>
    </location>
</feature>
<accession>A0AAE0T6B8</accession>
<feature type="region of interest" description="Disordered" evidence="1">
    <location>
        <begin position="230"/>
        <end position="287"/>
    </location>
</feature>
<protein>
    <submittedName>
        <fullName evidence="2">Uncharacterized protein</fullName>
    </submittedName>
</protein>
<reference evidence="2" key="1">
    <citation type="journal article" date="2021" name="Genome Biol. Evol.">
        <title>A High-Quality Reference Genome for a Parasitic Bivalve with Doubly Uniparental Inheritance (Bivalvia: Unionida).</title>
        <authorList>
            <person name="Smith C.H."/>
        </authorList>
    </citation>
    <scope>NUCLEOTIDE SEQUENCE</scope>
    <source>
        <strain evidence="2">CHS0354</strain>
    </source>
</reference>
<evidence type="ECO:0000313" key="2">
    <source>
        <dbReference type="EMBL" id="KAK3604159.1"/>
    </source>
</evidence>
<reference evidence="2" key="2">
    <citation type="journal article" date="2021" name="Genome Biol. Evol.">
        <title>Developing a high-quality reference genome for a parasitic bivalve with doubly uniparental inheritance (Bivalvia: Unionida).</title>
        <authorList>
            <person name="Smith C.H."/>
        </authorList>
    </citation>
    <scope>NUCLEOTIDE SEQUENCE</scope>
    <source>
        <strain evidence="2">CHS0354</strain>
        <tissue evidence="2">Mantle</tissue>
    </source>
</reference>